<evidence type="ECO:0000259" key="1">
    <source>
        <dbReference type="PROSITE" id="PS51186"/>
    </source>
</evidence>
<dbReference type="InterPro" id="IPR016181">
    <property type="entry name" value="Acyl_CoA_acyltransferase"/>
</dbReference>
<dbReference type="InterPro" id="IPR000182">
    <property type="entry name" value="GNAT_dom"/>
</dbReference>
<feature type="domain" description="N-acetyltransferase" evidence="1">
    <location>
        <begin position="15"/>
        <end position="156"/>
    </location>
</feature>
<dbReference type="EMBL" id="JAAWWL010000001">
    <property type="protein sequence ID" value="NKI30460.1"/>
    <property type="molecule type" value="Genomic_DNA"/>
</dbReference>
<organism evidence="2 3">
    <name type="scientific">Croceivirga thetidis</name>
    <dbReference type="NCBI Taxonomy" id="2721623"/>
    <lineage>
        <taxon>Bacteria</taxon>
        <taxon>Pseudomonadati</taxon>
        <taxon>Bacteroidota</taxon>
        <taxon>Flavobacteriia</taxon>
        <taxon>Flavobacteriales</taxon>
        <taxon>Flavobacteriaceae</taxon>
        <taxon>Croceivirga</taxon>
    </lineage>
</organism>
<dbReference type="PANTHER" id="PTHR43305">
    <property type="entry name" value="FAMILY N-ACETYLTRANSFERASE, PUTATIVE (AFU_ORTHOLOGUE AFUA_2G01380)-RELATED"/>
    <property type="match status" value="1"/>
</dbReference>
<gene>
    <name evidence="2" type="ORF">HCU67_00775</name>
</gene>
<dbReference type="Pfam" id="PF00583">
    <property type="entry name" value="Acetyltransf_1"/>
    <property type="match status" value="1"/>
</dbReference>
<keyword evidence="3" id="KW-1185">Reference proteome</keyword>
<name>A0ABX1GN29_9FLAO</name>
<reference evidence="2 3" key="1">
    <citation type="submission" date="2020-04" db="EMBL/GenBank/DDBJ databases">
        <authorList>
            <person name="Yoon J."/>
        </authorList>
    </citation>
    <scope>NUCLEOTIDE SEQUENCE [LARGE SCALE GENOMIC DNA]</scope>
    <source>
        <strain evidence="2 3">DJ-13</strain>
    </source>
</reference>
<dbReference type="InterPro" id="IPR052777">
    <property type="entry name" value="Acetyltransferase_Enz"/>
</dbReference>
<evidence type="ECO:0000313" key="2">
    <source>
        <dbReference type="EMBL" id="NKI30460.1"/>
    </source>
</evidence>
<comment type="caution">
    <text evidence="2">The sequence shown here is derived from an EMBL/GenBank/DDBJ whole genome shotgun (WGS) entry which is preliminary data.</text>
</comment>
<dbReference type="SUPFAM" id="SSF55729">
    <property type="entry name" value="Acyl-CoA N-acyltransferases (Nat)"/>
    <property type="match status" value="1"/>
</dbReference>
<dbReference type="PANTHER" id="PTHR43305:SF1">
    <property type="entry name" value="FAMILY N-ACETYLTRANSFERASE, PUTATIVE (AFU_ORTHOLOGUE AFUA_2G01380)-RELATED"/>
    <property type="match status" value="1"/>
</dbReference>
<sequence length="158" mass="18407">MAHLIEVFSDPDYQVAIELFRAYASEIDIDLEFQNFSEEIENIKLQYARPAGVLFIVKNDENKPLGCFGIRKWNEQICELKRMYLKVEGRGLGIGQLMMEKAIAEAKEMGYEKMRLDTLSQMHAAIGLYKKMGFYEVIPYRFNPFVGAKFFEIELQDK</sequence>
<dbReference type="Gene3D" id="3.40.630.30">
    <property type="match status" value="1"/>
</dbReference>
<accession>A0ABX1GN29</accession>
<proteinExistence type="predicted"/>
<protein>
    <submittedName>
        <fullName evidence="2">GNAT family N-acetyltransferase</fullName>
    </submittedName>
</protein>
<dbReference type="Proteomes" id="UP000718451">
    <property type="component" value="Unassembled WGS sequence"/>
</dbReference>
<dbReference type="RefSeq" id="WP_168550705.1">
    <property type="nucleotide sequence ID" value="NZ_JAAWWL010000001.1"/>
</dbReference>
<dbReference type="PROSITE" id="PS51186">
    <property type="entry name" value="GNAT"/>
    <property type="match status" value="1"/>
</dbReference>
<dbReference type="CDD" id="cd04301">
    <property type="entry name" value="NAT_SF"/>
    <property type="match status" value="1"/>
</dbReference>
<evidence type="ECO:0000313" key="3">
    <source>
        <dbReference type="Proteomes" id="UP000718451"/>
    </source>
</evidence>